<comment type="caution">
    <text evidence="4">The sequence shown here is derived from an EMBL/GenBank/DDBJ whole genome shotgun (WGS) entry which is preliminary data.</text>
</comment>
<dbReference type="Proteomes" id="UP000887043">
    <property type="component" value="Unassembled WGS sequence"/>
</dbReference>
<sequence length="548" mass="60216">MPQILAYLGNRNTKNDRYMAIVIRDSGTVKYYLAFTDNLGSILSVTDENGTKVFDASYDAWGRQTVTLNTIGLHRGYTGHEMLNEFDIINMNGRLYDPVLGRFFSPDNYVQMPDNSQNFNRYSYCLNNPLKYTDPSGDFWNLIIGAAIGGVFNWASHGFQLNAKGLGYFATGAVAGAVGAGLASGVNVAMAGGNFWTGAAGLAKGIASTGFLAGAASGASAGFAGGFIYGAGNSWVDGHSFGKGLLAGLESGGIGALESGLTGGIFGGIDAMDNHANFWTGRGYFDTTGAMAYQGCKPKEFKIGDKIKAKYVGRFEGQRVFESKYLGSLSSGEYAAFTLPDIGIFAGEGVFSSSQINGLVMMQHEFGHVLQYRKVGIDFYYEVIAKESAMNCNNFFNILHMKKISIVVKIVLMLLILDIFSSCIMDRKTTLYIKNCTKDTLLIELSEADTLVNWQFWGKQAADVVSPNDTDEVDIAFNKAIIGSFALPDSTIYIDPYIYSHYDTCYLYTIKWNIAKKYSMDEIRAKKLYDRRTVTKKNFHNRLFEYKK</sequence>
<feature type="transmembrane region" description="Helical" evidence="2">
    <location>
        <begin position="406"/>
        <end position="425"/>
    </location>
</feature>
<dbReference type="InterPro" id="IPR050708">
    <property type="entry name" value="T6SS_VgrG/RHS"/>
</dbReference>
<evidence type="ECO:0000313" key="4">
    <source>
        <dbReference type="EMBL" id="GJG28901.1"/>
    </source>
</evidence>
<evidence type="ECO:0000256" key="2">
    <source>
        <dbReference type="SAM" id="Phobius"/>
    </source>
</evidence>
<dbReference type="InterPro" id="IPR022385">
    <property type="entry name" value="Rhs_assc_core"/>
</dbReference>
<dbReference type="PANTHER" id="PTHR32305">
    <property type="match status" value="1"/>
</dbReference>
<gene>
    <name evidence="4" type="ORF">PRRU23_26010</name>
</gene>
<dbReference type="PANTHER" id="PTHR32305:SF15">
    <property type="entry name" value="PROTEIN RHSA-RELATED"/>
    <property type="match status" value="1"/>
</dbReference>
<keyword evidence="2" id="KW-0812">Transmembrane</keyword>
<organism evidence="4 5">
    <name type="scientific">Segatella bryantii</name>
    <name type="common">Prevotella bryantii</name>
    <dbReference type="NCBI Taxonomy" id="77095"/>
    <lineage>
        <taxon>Bacteria</taxon>
        <taxon>Pseudomonadati</taxon>
        <taxon>Bacteroidota</taxon>
        <taxon>Bacteroidia</taxon>
        <taxon>Bacteroidales</taxon>
        <taxon>Prevotellaceae</taxon>
        <taxon>Segatella</taxon>
    </lineage>
</organism>
<feature type="domain" description="Teneurin-like YD-shell" evidence="3">
    <location>
        <begin position="27"/>
        <end position="129"/>
    </location>
</feature>
<dbReference type="NCBIfam" id="TIGR03696">
    <property type="entry name" value="Rhs_assc_core"/>
    <property type="match status" value="1"/>
</dbReference>
<proteinExistence type="predicted"/>
<reference evidence="4" key="1">
    <citation type="submission" date="2021-08" db="EMBL/GenBank/DDBJ databases">
        <title>Prevotella lacticifex sp. nov., isolated from rumen of cow.</title>
        <authorList>
            <person name="Shinkai T."/>
            <person name="Ikeyama N."/>
            <person name="Kumagai M."/>
            <person name="Ohmori H."/>
            <person name="Sakamoto M."/>
            <person name="Ohkuma M."/>
            <person name="Mitsumori M."/>
        </authorList>
    </citation>
    <scope>NUCLEOTIDE SEQUENCE</scope>
    <source>
        <strain evidence="4">DSM 11371</strain>
    </source>
</reference>
<keyword evidence="2" id="KW-0472">Membrane</keyword>
<accession>A0AA37MJP1</accession>
<protein>
    <recommendedName>
        <fullName evidence="3">Teneurin-like YD-shell domain-containing protein</fullName>
    </recommendedName>
</protein>
<name>A0AA37MJP1_SEGBR</name>
<keyword evidence="1" id="KW-0677">Repeat</keyword>
<dbReference type="EMBL" id="BPTR01000001">
    <property type="protein sequence ID" value="GJG28901.1"/>
    <property type="molecule type" value="Genomic_DNA"/>
</dbReference>
<dbReference type="Gene3D" id="2.180.10.10">
    <property type="entry name" value="RHS repeat-associated core"/>
    <property type="match status" value="1"/>
</dbReference>
<dbReference type="AlphaFoldDB" id="A0AA37MJP1"/>
<dbReference type="Pfam" id="PF25023">
    <property type="entry name" value="TEN_YD-shell"/>
    <property type="match status" value="1"/>
</dbReference>
<dbReference type="RefSeq" id="WP_006282218.1">
    <property type="nucleotide sequence ID" value="NZ_BPTR01000001.1"/>
</dbReference>
<keyword evidence="2" id="KW-1133">Transmembrane helix</keyword>
<evidence type="ECO:0000313" key="5">
    <source>
        <dbReference type="Proteomes" id="UP000887043"/>
    </source>
</evidence>
<evidence type="ECO:0000256" key="1">
    <source>
        <dbReference type="ARBA" id="ARBA00022737"/>
    </source>
</evidence>
<dbReference type="InterPro" id="IPR056823">
    <property type="entry name" value="TEN-like_YD-shell"/>
</dbReference>
<evidence type="ECO:0000259" key="3">
    <source>
        <dbReference type="Pfam" id="PF25023"/>
    </source>
</evidence>